<feature type="chain" id="PRO_5018024989" description="Outer membrane protein beta-barrel domain-containing protein" evidence="1">
    <location>
        <begin position="18"/>
        <end position="366"/>
    </location>
</feature>
<sequence length="366" mass="42487">MKQLSFLALLLCMFTNAQQFKPADVTLKTGEKLTGNVFYNTPIFTPQVFDFKDENDKITKLDIKKVAEINIPDKAKFINTEISISRHAENLQNLGNEADFKLQNEQRFIEQIAFGKYNLYKYADNENKAYFYSMENSPEIKPLLFKEYFVEDGQKGTNKEYLKDLQNINCGEISFKNVRYMESSLIAYFNKINECNGVTNTSYKKVRGYTEHKVFGFYSKRKIGDEVGYGGGYEFEYHLPFLNYSFSVAAAPNYTKYEENQDIKFTETTTTSVMALPVLLRYYPIKTKDFKVFVSYSVLNFAQISETHMTYNNKKKYDKYFTAIADNFFELGLRFKNVEAFSRFHSQAGDNAMSVGLKYNIISGKK</sequence>
<dbReference type="RefSeq" id="WP_123264616.1">
    <property type="nucleotide sequence ID" value="NZ_RJUG01000001.1"/>
</dbReference>
<keyword evidence="1" id="KW-0732">Signal</keyword>
<reference evidence="3" key="1">
    <citation type="submission" date="2018-11" db="EMBL/GenBank/DDBJ databases">
        <title>Proposal to divide the Flavobacteriaceae and reorganize its genera based on Amino Acid Identity values calculated from whole genome sequences.</title>
        <authorList>
            <person name="Nicholson A.C."/>
            <person name="Gulvik C.A."/>
            <person name="Whitney A.M."/>
            <person name="Humrighouse B.W."/>
            <person name="Bell M."/>
            <person name="Holmes B."/>
            <person name="Steigerwalt A."/>
            <person name="Villarma A."/>
            <person name="Sheth M."/>
            <person name="Batra D."/>
            <person name="Pryor J."/>
            <person name="Bernardet J.-F."/>
            <person name="Hugo C."/>
            <person name="Kampfer P."/>
            <person name="Newman J."/>
            <person name="Mcquiston J.R."/>
        </authorList>
    </citation>
    <scope>NUCLEOTIDE SEQUENCE [LARGE SCALE GENOMIC DNA]</scope>
    <source>
        <strain evidence="3">H3056</strain>
    </source>
</reference>
<name>A0A3N0WZF2_9FLAO</name>
<comment type="caution">
    <text evidence="2">The sequence shown here is derived from an EMBL/GenBank/DDBJ whole genome shotgun (WGS) entry which is preliminary data.</text>
</comment>
<evidence type="ECO:0008006" key="4">
    <source>
        <dbReference type="Google" id="ProtNLM"/>
    </source>
</evidence>
<feature type="signal peptide" evidence="1">
    <location>
        <begin position="1"/>
        <end position="17"/>
    </location>
</feature>
<accession>A0A3N0WZF2</accession>
<dbReference type="Proteomes" id="UP000270224">
    <property type="component" value="Unassembled WGS sequence"/>
</dbReference>
<organism evidence="2 3">
    <name type="scientific">Kaistella daneshvariae</name>
    <dbReference type="NCBI Taxonomy" id="2487074"/>
    <lineage>
        <taxon>Bacteria</taxon>
        <taxon>Pseudomonadati</taxon>
        <taxon>Bacteroidota</taxon>
        <taxon>Flavobacteriia</taxon>
        <taxon>Flavobacteriales</taxon>
        <taxon>Weeksellaceae</taxon>
        <taxon>Chryseobacterium group</taxon>
        <taxon>Kaistella</taxon>
    </lineage>
</organism>
<evidence type="ECO:0000313" key="2">
    <source>
        <dbReference type="EMBL" id="ROI10524.1"/>
    </source>
</evidence>
<evidence type="ECO:0000313" key="3">
    <source>
        <dbReference type="Proteomes" id="UP000270224"/>
    </source>
</evidence>
<dbReference type="OrthoDB" id="921445at2"/>
<dbReference type="AlphaFoldDB" id="A0A3N0WZF2"/>
<protein>
    <recommendedName>
        <fullName evidence="4">Outer membrane protein beta-barrel domain-containing protein</fullName>
    </recommendedName>
</protein>
<dbReference type="EMBL" id="RJUG01000001">
    <property type="protein sequence ID" value="ROI10524.1"/>
    <property type="molecule type" value="Genomic_DNA"/>
</dbReference>
<gene>
    <name evidence="2" type="ORF">EGI11_01080</name>
</gene>
<proteinExistence type="predicted"/>
<reference evidence="3" key="2">
    <citation type="submission" date="2018-11" db="EMBL/GenBank/DDBJ databases">
        <title>Proposal to divide the Flavobacteriaceae and reorganize its genera based on Amino Acid Identity values calculated from whole genome sequences.</title>
        <authorList>
            <person name="Nicholson A.C."/>
            <person name="Gulvik C.A."/>
            <person name="Whitney A.M."/>
            <person name="Humrighouse B.W."/>
            <person name="Bell M."/>
            <person name="Holmens B."/>
            <person name="Steigerwalt A."/>
            <person name="Villarma A."/>
            <person name="Sheth M."/>
            <person name="Batra D."/>
            <person name="Pryor J."/>
            <person name="Bernardet J.-F."/>
            <person name="Hugo C."/>
            <person name="Kampfer P."/>
            <person name="Newman J."/>
            <person name="Mcquiston J.R."/>
        </authorList>
    </citation>
    <scope>NUCLEOTIDE SEQUENCE [LARGE SCALE GENOMIC DNA]</scope>
    <source>
        <strain evidence="3">H3056</strain>
    </source>
</reference>
<evidence type="ECO:0000256" key="1">
    <source>
        <dbReference type="SAM" id="SignalP"/>
    </source>
</evidence>